<name>A0AAV6JVR0_9ERIC</name>
<keyword evidence="2" id="KW-1185">Reference proteome</keyword>
<reference evidence="1 2" key="1">
    <citation type="submission" date="2020-08" db="EMBL/GenBank/DDBJ databases">
        <title>Plant Genome Project.</title>
        <authorList>
            <person name="Zhang R.-G."/>
        </authorList>
    </citation>
    <scope>NUCLEOTIDE SEQUENCE [LARGE SCALE GENOMIC DNA]</scope>
    <source>
        <strain evidence="1">WSP0</strain>
        <tissue evidence="1">Leaf</tissue>
    </source>
</reference>
<protein>
    <submittedName>
        <fullName evidence="1">Uncharacterized protein</fullName>
    </submittedName>
</protein>
<evidence type="ECO:0000313" key="1">
    <source>
        <dbReference type="EMBL" id="KAG5544200.1"/>
    </source>
</evidence>
<comment type="caution">
    <text evidence="1">The sequence shown here is derived from an EMBL/GenBank/DDBJ whole genome shotgun (WGS) entry which is preliminary data.</text>
</comment>
<evidence type="ECO:0000313" key="2">
    <source>
        <dbReference type="Proteomes" id="UP000823749"/>
    </source>
</evidence>
<sequence>MYDLETNPELETAILDCSQYYLEPFEEPPVLTEEEYHEQGYKLLEETVTIAKRDYKKRLREMFGIVLL</sequence>
<dbReference type="Proteomes" id="UP000823749">
    <property type="component" value="Chromosome 6"/>
</dbReference>
<accession>A0AAV6JVR0</accession>
<dbReference type="EMBL" id="JACTNZ010000006">
    <property type="protein sequence ID" value="KAG5544200.1"/>
    <property type="molecule type" value="Genomic_DNA"/>
</dbReference>
<proteinExistence type="predicted"/>
<dbReference type="AlphaFoldDB" id="A0AAV6JVR0"/>
<gene>
    <name evidence="1" type="ORF">RHGRI_016823</name>
</gene>
<organism evidence="1 2">
    <name type="scientific">Rhododendron griersonianum</name>
    <dbReference type="NCBI Taxonomy" id="479676"/>
    <lineage>
        <taxon>Eukaryota</taxon>
        <taxon>Viridiplantae</taxon>
        <taxon>Streptophyta</taxon>
        <taxon>Embryophyta</taxon>
        <taxon>Tracheophyta</taxon>
        <taxon>Spermatophyta</taxon>
        <taxon>Magnoliopsida</taxon>
        <taxon>eudicotyledons</taxon>
        <taxon>Gunneridae</taxon>
        <taxon>Pentapetalae</taxon>
        <taxon>asterids</taxon>
        <taxon>Ericales</taxon>
        <taxon>Ericaceae</taxon>
        <taxon>Ericoideae</taxon>
        <taxon>Rhodoreae</taxon>
        <taxon>Rhododendron</taxon>
    </lineage>
</organism>